<evidence type="ECO:0000313" key="2">
    <source>
        <dbReference type="Proteomes" id="UP001595891"/>
    </source>
</evidence>
<reference evidence="2" key="1">
    <citation type="journal article" date="2019" name="Int. J. Syst. Evol. Microbiol.">
        <title>The Global Catalogue of Microorganisms (GCM) 10K type strain sequencing project: providing services to taxonomists for standard genome sequencing and annotation.</title>
        <authorList>
            <consortium name="The Broad Institute Genomics Platform"/>
            <consortium name="The Broad Institute Genome Sequencing Center for Infectious Disease"/>
            <person name="Wu L."/>
            <person name="Ma J."/>
        </authorList>
    </citation>
    <scope>NUCLEOTIDE SEQUENCE [LARGE SCALE GENOMIC DNA]</scope>
    <source>
        <strain evidence="2">CCUG 49560</strain>
    </source>
</reference>
<organism evidence="1 2">
    <name type="scientific">Sphaerisporangium corydalis</name>
    <dbReference type="NCBI Taxonomy" id="1441875"/>
    <lineage>
        <taxon>Bacteria</taxon>
        <taxon>Bacillati</taxon>
        <taxon>Actinomycetota</taxon>
        <taxon>Actinomycetes</taxon>
        <taxon>Streptosporangiales</taxon>
        <taxon>Streptosporangiaceae</taxon>
        <taxon>Sphaerisporangium</taxon>
    </lineage>
</organism>
<dbReference type="SUPFAM" id="SSF57938">
    <property type="entry name" value="DnaJ/Hsp40 cysteine-rich domain"/>
    <property type="match status" value="1"/>
</dbReference>
<dbReference type="EMBL" id="JBHSFN010000015">
    <property type="protein sequence ID" value="MFC4589173.1"/>
    <property type="molecule type" value="Genomic_DNA"/>
</dbReference>
<name>A0ABV9EI95_9ACTN</name>
<protein>
    <submittedName>
        <fullName evidence="1">Uncharacterized protein</fullName>
    </submittedName>
</protein>
<dbReference type="Proteomes" id="UP001595891">
    <property type="component" value="Unassembled WGS sequence"/>
</dbReference>
<dbReference type="RefSeq" id="WP_262846315.1">
    <property type="nucleotide sequence ID" value="NZ_JANZYP010000045.1"/>
</dbReference>
<keyword evidence="2" id="KW-1185">Reference proteome</keyword>
<comment type="caution">
    <text evidence="1">The sequence shown here is derived from an EMBL/GenBank/DDBJ whole genome shotgun (WGS) entry which is preliminary data.</text>
</comment>
<evidence type="ECO:0000313" key="1">
    <source>
        <dbReference type="EMBL" id="MFC4589173.1"/>
    </source>
</evidence>
<sequence length="105" mass="11699">MNVSPAGITAGLWTLLREQTLARHWELSDAVFAEIDGFAWVQGWAIIRYRTRHTYRDPRFDRVVACRTCGGDGAGEGGRECRTCKGEGLLNFFEPPDAGQARKIA</sequence>
<accession>A0ABV9EI95</accession>
<gene>
    <name evidence="1" type="ORF">ACFO8L_23990</name>
</gene>
<dbReference type="InterPro" id="IPR036410">
    <property type="entry name" value="HSP_DnaJ_Cys-rich_dom_sf"/>
</dbReference>
<proteinExistence type="predicted"/>